<comment type="caution">
    <text evidence="4">The sequence shown here is derived from an EMBL/GenBank/DDBJ whole genome shotgun (WGS) entry which is preliminary data.</text>
</comment>
<reference evidence="4" key="1">
    <citation type="journal article" date="2014" name="Int. J. Syst. Evol. Microbiol.">
        <title>Complete genome sequence of Corynebacterium casei LMG S-19264T (=DSM 44701T), isolated from a smear-ripened cheese.</title>
        <authorList>
            <consortium name="US DOE Joint Genome Institute (JGI-PGF)"/>
            <person name="Walter F."/>
            <person name="Albersmeier A."/>
            <person name="Kalinowski J."/>
            <person name="Ruckert C."/>
        </authorList>
    </citation>
    <scope>NUCLEOTIDE SEQUENCE</scope>
    <source>
        <strain evidence="4">CGMCC 1.12987</strain>
    </source>
</reference>
<evidence type="ECO:0000256" key="2">
    <source>
        <dbReference type="SAM" id="MobiDB-lite"/>
    </source>
</evidence>
<accession>A0A917CVD0</accession>
<feature type="region of interest" description="Disordered" evidence="2">
    <location>
        <begin position="33"/>
        <end position="57"/>
    </location>
</feature>
<reference evidence="4" key="2">
    <citation type="submission" date="2020-09" db="EMBL/GenBank/DDBJ databases">
        <authorList>
            <person name="Sun Q."/>
            <person name="Zhou Y."/>
        </authorList>
    </citation>
    <scope>NUCLEOTIDE SEQUENCE</scope>
    <source>
        <strain evidence="4">CGMCC 1.12987</strain>
    </source>
</reference>
<dbReference type="Proteomes" id="UP000644756">
    <property type="component" value="Unassembled WGS sequence"/>
</dbReference>
<keyword evidence="1 3" id="KW-0732">Signal</keyword>
<dbReference type="RefSeq" id="WP_229725071.1">
    <property type="nucleotide sequence ID" value="NZ_BMGR01000005.1"/>
</dbReference>
<evidence type="ECO:0008006" key="6">
    <source>
        <dbReference type="Google" id="ProtNLM"/>
    </source>
</evidence>
<dbReference type="PANTHER" id="PTHR30006:SF2">
    <property type="entry name" value="ABC TRANSPORTER SUBSTRATE-BINDING PROTEIN"/>
    <property type="match status" value="1"/>
</dbReference>
<sequence length="382" mass="41969">MRRTAKRTSVVSMLMAIILMMSILAACGNGGNAEPASSASSGTETKTDTANGAAAGPAFPTDIDGLVAYEGDDRKEKLIEAAKKEGNLSLYTSMALEDMEKVAAKFEEMYGIKVQIWRAGSENVLQRIVTEAQAGRFDYDVVETNGPELEALHREQLLIPVKSPYLSDLIPEAITPHGGWTATRLNIFVQAYNTSKLKKEDIPTTWEGLLDPKFKGLIAVEAEDIDWFAGVIKELGEEEGTKFFRDLVATNGISLRKGHTLLTELVASGEVPYALTVYNYKAEQLKNDGAPLDWYAIEPAIARANGVGVAKNPKNPAAAVLFYDFMINEAQAFLAEIDFVPTSNKVDSSLNDMDIRFVDAGIILDEFDKWEALWQEIIMEKK</sequence>
<feature type="signal peptide" evidence="3">
    <location>
        <begin position="1"/>
        <end position="25"/>
    </location>
</feature>
<feature type="compositionally biased region" description="Polar residues" evidence="2">
    <location>
        <begin position="35"/>
        <end position="50"/>
    </location>
</feature>
<dbReference type="SUPFAM" id="SSF53850">
    <property type="entry name" value="Periplasmic binding protein-like II"/>
    <property type="match status" value="1"/>
</dbReference>
<evidence type="ECO:0000313" key="5">
    <source>
        <dbReference type="Proteomes" id="UP000644756"/>
    </source>
</evidence>
<evidence type="ECO:0000256" key="3">
    <source>
        <dbReference type="SAM" id="SignalP"/>
    </source>
</evidence>
<dbReference type="PANTHER" id="PTHR30006">
    <property type="entry name" value="THIAMINE-BINDING PERIPLASMIC PROTEIN-RELATED"/>
    <property type="match status" value="1"/>
</dbReference>
<evidence type="ECO:0000256" key="1">
    <source>
        <dbReference type="ARBA" id="ARBA00022729"/>
    </source>
</evidence>
<evidence type="ECO:0000313" key="4">
    <source>
        <dbReference type="EMBL" id="GGG00961.1"/>
    </source>
</evidence>
<dbReference type="InterPro" id="IPR006059">
    <property type="entry name" value="SBP"/>
</dbReference>
<name>A0A917CVD0_9BACL</name>
<dbReference type="AlphaFoldDB" id="A0A917CVD0"/>
<protein>
    <recommendedName>
        <fullName evidence="6">ABC transporter substrate-binding protein</fullName>
    </recommendedName>
</protein>
<proteinExistence type="predicted"/>
<feature type="chain" id="PRO_5038713176" description="ABC transporter substrate-binding protein" evidence="3">
    <location>
        <begin position="26"/>
        <end position="382"/>
    </location>
</feature>
<dbReference type="Gene3D" id="3.40.190.10">
    <property type="entry name" value="Periplasmic binding protein-like II"/>
    <property type="match status" value="2"/>
</dbReference>
<dbReference type="PROSITE" id="PS51257">
    <property type="entry name" value="PROKAR_LIPOPROTEIN"/>
    <property type="match status" value="1"/>
</dbReference>
<keyword evidence="5" id="KW-1185">Reference proteome</keyword>
<gene>
    <name evidence="4" type="ORF">GCM10010916_17660</name>
</gene>
<dbReference type="EMBL" id="BMGR01000005">
    <property type="protein sequence ID" value="GGG00961.1"/>
    <property type="molecule type" value="Genomic_DNA"/>
</dbReference>
<organism evidence="4 5">
    <name type="scientific">Paenibacillus abyssi</name>
    <dbReference type="NCBI Taxonomy" id="1340531"/>
    <lineage>
        <taxon>Bacteria</taxon>
        <taxon>Bacillati</taxon>
        <taxon>Bacillota</taxon>
        <taxon>Bacilli</taxon>
        <taxon>Bacillales</taxon>
        <taxon>Paenibacillaceae</taxon>
        <taxon>Paenibacillus</taxon>
    </lineage>
</organism>
<dbReference type="Pfam" id="PF13416">
    <property type="entry name" value="SBP_bac_8"/>
    <property type="match status" value="1"/>
</dbReference>